<dbReference type="InterPro" id="IPR033413">
    <property type="entry name" value="DUF5117"/>
</dbReference>
<feature type="domain" description="EcxA zinc-binding" evidence="2">
    <location>
        <begin position="561"/>
        <end position="830"/>
    </location>
</feature>
<comment type="caution">
    <text evidence="4">The sequence shown here is derived from an EMBL/GenBank/DDBJ whole genome shotgun (WGS) entry which is preliminary data.</text>
</comment>
<name>A0A812UXH3_9DINO</name>
<evidence type="ECO:0000313" key="5">
    <source>
        <dbReference type="Proteomes" id="UP000601435"/>
    </source>
</evidence>
<evidence type="ECO:0000259" key="3">
    <source>
        <dbReference type="Pfam" id="PF17148"/>
    </source>
</evidence>
<dbReference type="AlphaFoldDB" id="A0A812UXH3"/>
<accession>A0A812UXH3</accession>
<dbReference type="Pfam" id="PF16313">
    <property type="entry name" value="DUF4953"/>
    <property type="match status" value="1"/>
</dbReference>
<dbReference type="Gene3D" id="3.40.390.10">
    <property type="entry name" value="Collagenase (Catalytic Domain)"/>
    <property type="match status" value="1"/>
</dbReference>
<dbReference type="InterPro" id="IPR032534">
    <property type="entry name" value="EcxA_zinc-bd"/>
</dbReference>
<keyword evidence="5" id="KW-1185">Reference proteome</keyword>
<reference evidence="4" key="1">
    <citation type="submission" date="2021-02" db="EMBL/GenBank/DDBJ databases">
        <authorList>
            <person name="Dougan E. K."/>
            <person name="Rhodes N."/>
            <person name="Thang M."/>
            <person name="Chan C."/>
        </authorList>
    </citation>
    <scope>NUCLEOTIDE SEQUENCE</scope>
</reference>
<dbReference type="InterPro" id="IPR024079">
    <property type="entry name" value="MetalloPept_cat_dom_sf"/>
</dbReference>
<gene>
    <name evidence="4" type="primary">cdc48</name>
    <name evidence="4" type="ORF">SNEC2469_LOCUS16939</name>
</gene>
<feature type="domain" description="DUF5117" evidence="3">
    <location>
        <begin position="335"/>
        <end position="426"/>
    </location>
</feature>
<feature type="region of interest" description="Disordered" evidence="1">
    <location>
        <begin position="651"/>
        <end position="670"/>
    </location>
</feature>
<protein>
    <submittedName>
        <fullName evidence="4">Cdc48 protein</fullName>
    </submittedName>
</protein>
<sequence>ASSELRLSKSNGSSSLETTFEEAKAADAVLVIEGIRPENFLDDADSGLDTTFQQLAFHIERFSGVVLLLVTSEDVFRLQLLPQEFARLIKFMVFFDHPSAAQRKALWRSALPPRVPLASDVDFELGGRFDLNADAIASAAFRAAAAAVLRQGEERQVLRDLVTAAELEQSIMDKSKSAVSCRPCVEEFLRKHRYTEVSSFHKVYLLKEERERRRSWKGCERLCLQVRAAELDRLFVPTLTLDGMEGSYPEMFNQHPKNMGLCFSIAPSGRDVLLIEAQDRLSNEDLEGTMYFNASGGMRPGHIAKLEPVAQNGMEEFLLDLTDWLKRFSEYFKGDMEHTQILEMKGYASNFLVRCSTQQPSKMPVKSAQSSLTVYYTVAFSALPEVPMVPRPSDPRVGFFTNSILVGGPRQATTIQHVISRWDLTKHDELQYVIDRAVPKLYHETIKKGVHAWNAAFEPVVGRPVLRCVGPDDSDYPEEYHPGDGRHIAIFMTNPSTKGLLGYGPSAFDYRSGEILMASVMLGLKPHVKVPSDLSETLLKSPDSNSCQQPLLDADDPDVMKYLLETVVHEVGHTLGLRHNFIAAEDGHSSVMDYPDDLDTSDPAKPVFGGHFLGGPGRYDHYAISYGYTPLEEVRGQRHAKLELLANGQSVEEEEVSAEPQNPLFASDDDVGGLDPRVQQRMASIERMGVDKILWALQRRKMLLEHVQSSHVDCNLYSQRVLNTLEICTRAVLAAGAYIGGALVDARRSGVQRVEAEAALRYVAVALHMLVGPVFRFEGGESDRLLVRRDGEYGVARTSVLELQGQACQSILGRLLDPAVLARHEGQRETAVEPRPHSTLELLSALAFGMPSDFDLGPAKELDKVPDGLLWPLSHDFRLEEGHVASLAAATEDPLACQARLAFAKLVNHLARDPGVHALV</sequence>
<evidence type="ECO:0000313" key="4">
    <source>
        <dbReference type="EMBL" id="CAE7585130.1"/>
    </source>
</evidence>
<feature type="non-terminal residue" evidence="4">
    <location>
        <position position="1"/>
    </location>
</feature>
<evidence type="ECO:0000256" key="1">
    <source>
        <dbReference type="SAM" id="MobiDB-lite"/>
    </source>
</evidence>
<dbReference type="GO" id="GO:0008237">
    <property type="term" value="F:metallopeptidase activity"/>
    <property type="evidence" value="ECO:0007669"/>
    <property type="project" value="InterPro"/>
</dbReference>
<dbReference type="EMBL" id="CAJNJA010027758">
    <property type="protein sequence ID" value="CAE7585130.1"/>
    <property type="molecule type" value="Genomic_DNA"/>
</dbReference>
<dbReference type="OrthoDB" id="10042665at2759"/>
<evidence type="ECO:0000259" key="2">
    <source>
        <dbReference type="Pfam" id="PF16313"/>
    </source>
</evidence>
<dbReference type="Proteomes" id="UP000601435">
    <property type="component" value="Unassembled WGS sequence"/>
</dbReference>
<dbReference type="PANTHER" id="PTHR38478">
    <property type="entry name" value="PEPTIDASE M1A AND M12B"/>
    <property type="match status" value="1"/>
</dbReference>
<dbReference type="PANTHER" id="PTHR38478:SF1">
    <property type="entry name" value="ZINC DEPENDENT METALLOPROTEASE DOMAIN LIPOPROTEIN"/>
    <property type="match status" value="1"/>
</dbReference>
<dbReference type="SUPFAM" id="SSF55486">
    <property type="entry name" value="Metalloproteases ('zincins'), catalytic domain"/>
    <property type="match status" value="1"/>
</dbReference>
<organism evidence="4 5">
    <name type="scientific">Symbiodinium necroappetens</name>
    <dbReference type="NCBI Taxonomy" id="1628268"/>
    <lineage>
        <taxon>Eukaryota</taxon>
        <taxon>Sar</taxon>
        <taxon>Alveolata</taxon>
        <taxon>Dinophyceae</taxon>
        <taxon>Suessiales</taxon>
        <taxon>Symbiodiniaceae</taxon>
        <taxon>Symbiodinium</taxon>
    </lineage>
</organism>
<dbReference type="Pfam" id="PF17148">
    <property type="entry name" value="DUF5117"/>
    <property type="match status" value="1"/>
</dbReference>
<feature type="non-terminal residue" evidence="4">
    <location>
        <position position="920"/>
    </location>
</feature>
<proteinExistence type="predicted"/>